<keyword evidence="3" id="KW-1185">Reference proteome</keyword>
<evidence type="ECO:0000313" key="2">
    <source>
        <dbReference type="EMBL" id="QTR53680.1"/>
    </source>
</evidence>
<dbReference type="AlphaFoldDB" id="A0A975F935"/>
<dbReference type="RefSeq" id="WP_210219190.1">
    <property type="nucleotide sequence ID" value="NZ_CP072793.1"/>
</dbReference>
<feature type="signal peptide" evidence="1">
    <location>
        <begin position="1"/>
        <end position="24"/>
    </location>
</feature>
<sequence length="269" mass="29997">MKIKNHLIKFIGALLMIVNAQVMADAICGRSMCGCWGDVNLSYNLTLRDKNRQPVKNIQAFCDNEHSPMGKSNATGVVQFSVATKSSPGCGFERCGSIKLVDPAKKFVDKLIVRPKLDHALIKKDVVLDGAGLPVGTIYSDPKYTHPSFRPDDLSFVLPDLPFGRVESVPFYAIILKSLPKCSLQDSERKKAQAYFPKNKVFYDKEGCTGNYLDDLIFYTNVNSDDYDFLAVYAGANLTQAKQLAEKVKRLDQFAGYNIRKMQVVYTSP</sequence>
<protein>
    <submittedName>
        <fullName evidence="2">Uncharacterized protein</fullName>
    </submittedName>
</protein>
<gene>
    <name evidence="2" type="ORF">J9260_00900</name>
</gene>
<reference evidence="2" key="1">
    <citation type="submission" date="2021-04" db="EMBL/GenBank/DDBJ databases">
        <title>Genomics, taxonomy and metabolism of representatives of sulfur bacteria of the genus Thiothrix: Thiothrix fructosivorans QT, Thiothrix unzii A1T and three new species, Thiothrix subterranea sp. nov., Thiothrix litoralis sp. nov. and 'Candidatus Thiothrix anitrata' sp. nov.</title>
        <authorList>
            <person name="Ravin N.V."/>
            <person name="Smolyakov D."/>
            <person name="Rudenko T.S."/>
            <person name="Mardanov A.V."/>
            <person name="Beletsky A.V."/>
            <person name="Markov N.D."/>
            <person name="Fomenkov A.I."/>
            <person name="Roberts R.J."/>
            <person name="Karnachuk O.V."/>
            <person name="Novikov A."/>
            <person name="Grabovich M.Y."/>
        </authorList>
    </citation>
    <scope>NUCLEOTIDE SEQUENCE</scope>
    <source>
        <strain evidence="2">A1</strain>
    </source>
</reference>
<dbReference type="EMBL" id="CP072793">
    <property type="protein sequence ID" value="QTR53680.1"/>
    <property type="molecule type" value="Genomic_DNA"/>
</dbReference>
<keyword evidence="1" id="KW-0732">Signal</keyword>
<feature type="chain" id="PRO_5037339866" evidence="1">
    <location>
        <begin position="25"/>
        <end position="269"/>
    </location>
</feature>
<organism evidence="2 3">
    <name type="scientific">Thiothrix unzii</name>
    <dbReference type="NCBI Taxonomy" id="111769"/>
    <lineage>
        <taxon>Bacteria</taxon>
        <taxon>Pseudomonadati</taxon>
        <taxon>Pseudomonadota</taxon>
        <taxon>Gammaproteobacteria</taxon>
        <taxon>Thiotrichales</taxon>
        <taxon>Thiotrichaceae</taxon>
        <taxon>Thiothrix</taxon>
    </lineage>
</organism>
<evidence type="ECO:0000256" key="1">
    <source>
        <dbReference type="SAM" id="SignalP"/>
    </source>
</evidence>
<accession>A0A975F935</accession>
<dbReference type="Proteomes" id="UP000672009">
    <property type="component" value="Chromosome"/>
</dbReference>
<dbReference type="KEGG" id="tun:J9260_00900"/>
<evidence type="ECO:0000313" key="3">
    <source>
        <dbReference type="Proteomes" id="UP000672009"/>
    </source>
</evidence>
<proteinExistence type="predicted"/>
<name>A0A975F935_9GAMM</name>